<evidence type="ECO:0000313" key="19">
    <source>
        <dbReference type="Proteomes" id="UP000012043"/>
    </source>
</evidence>
<dbReference type="SUPFAM" id="SSF69742">
    <property type="entry name" value="Glutamyl tRNA-reductase catalytic, N-terminal domain"/>
    <property type="match status" value="1"/>
</dbReference>
<feature type="active site" description="Nucleophile" evidence="9 10">
    <location>
        <position position="80"/>
    </location>
</feature>
<feature type="domain" description="Glutamyl-tRNA reductase N-terminal" evidence="17">
    <location>
        <begin position="36"/>
        <end position="184"/>
    </location>
</feature>
<comment type="domain">
    <text evidence="9">Possesses an unusual extended V-shaped dimeric structure with each monomer consisting of three distinct domains arranged along a curved 'spinal' alpha-helix. The N-terminal catalytic domain specifically recognizes the glutamate moiety of the substrate. The second domain is the NADPH-binding domain, and the third C-terminal domain is responsible for dimerization.</text>
</comment>
<dbReference type="EMBL" id="ALAB01000006">
    <property type="protein sequence ID" value="EJI86261.1"/>
    <property type="molecule type" value="Genomic_DNA"/>
</dbReference>
<evidence type="ECO:0000256" key="13">
    <source>
        <dbReference type="PIRSR" id="PIRSR000445-4"/>
    </source>
</evidence>
<evidence type="ECO:0000256" key="4">
    <source>
        <dbReference type="ARBA" id="ARBA00022857"/>
    </source>
</evidence>
<evidence type="ECO:0000256" key="8">
    <source>
        <dbReference type="ARBA" id="ARBA00068659"/>
    </source>
</evidence>
<feature type="domain" description="Tetrapyrrole biosynthesis glutamyl-tRNA reductase dimerisation" evidence="15">
    <location>
        <begin position="349"/>
        <end position="441"/>
    </location>
</feature>
<protein>
    <recommendedName>
        <fullName evidence="8 9">Glutamyl-tRNA reductase</fullName>
        <shortName evidence="9">GluTR</shortName>
        <ecNumber evidence="3 9">1.2.1.70</ecNumber>
    </recommendedName>
</protein>
<accession>J1QKZ0</accession>
<comment type="similarity">
    <text evidence="2 9 14">Belongs to the glutamyl-tRNA reductase family.</text>
</comment>
<feature type="binding site" evidence="9 11">
    <location>
        <position position="148"/>
    </location>
    <ligand>
        <name>substrate</name>
    </ligand>
</feature>
<dbReference type="NCBIfam" id="TIGR01035">
    <property type="entry name" value="hemA"/>
    <property type="match status" value="1"/>
</dbReference>
<comment type="miscellaneous">
    <text evidence="9">During catalysis, the active site Cys acts as a nucleophile attacking the alpha-carbonyl group of tRNA-bound glutamate with the formation of a thioester intermediate between enzyme and glutamate, and the concomitant release of tRNA(Glu). The thioester intermediate is finally reduced by direct hydride transfer from NADPH, to form the product GSA.</text>
</comment>
<evidence type="ECO:0000256" key="9">
    <source>
        <dbReference type="HAMAP-Rule" id="MF_00087"/>
    </source>
</evidence>
<comment type="subunit">
    <text evidence="9">Homodimer.</text>
</comment>
<dbReference type="SUPFAM" id="SSF69075">
    <property type="entry name" value="Glutamyl tRNA-reductase dimerization domain"/>
    <property type="match status" value="1"/>
</dbReference>
<dbReference type="GO" id="GO:0050661">
    <property type="term" value="F:NADP binding"/>
    <property type="evidence" value="ECO:0007669"/>
    <property type="project" value="InterPro"/>
</dbReference>
<dbReference type="Proteomes" id="UP000012043">
    <property type="component" value="Unassembled WGS sequence"/>
</dbReference>
<comment type="caution">
    <text evidence="18">The sequence shown here is derived from an EMBL/GenBank/DDBJ whole genome shotgun (WGS) entry which is preliminary data.</text>
</comment>
<dbReference type="UniPathway" id="UPA00251">
    <property type="reaction ID" value="UER00316"/>
</dbReference>
<feature type="binding site" evidence="9 11">
    <location>
        <begin position="79"/>
        <end position="82"/>
    </location>
    <ligand>
        <name>substrate</name>
    </ligand>
</feature>
<dbReference type="InterPro" id="IPR036291">
    <property type="entry name" value="NAD(P)-bd_dom_sf"/>
</dbReference>
<dbReference type="InterPro" id="IPR015895">
    <property type="entry name" value="4pyrrol_synth_GluRdtase_N"/>
</dbReference>
<dbReference type="Gene3D" id="3.40.50.720">
    <property type="entry name" value="NAD(P)-binding Rossmann-like Domain"/>
    <property type="match status" value="1"/>
</dbReference>
<dbReference type="InterPro" id="IPR036453">
    <property type="entry name" value="GluRdtase_dimer_dom_sf"/>
</dbReference>
<dbReference type="SUPFAM" id="SSF51735">
    <property type="entry name" value="NAD(P)-binding Rossmann-fold domains"/>
    <property type="match status" value="1"/>
</dbReference>
<evidence type="ECO:0000256" key="5">
    <source>
        <dbReference type="ARBA" id="ARBA00023002"/>
    </source>
</evidence>
<keyword evidence="19" id="KW-1185">Reference proteome</keyword>
<dbReference type="InterPro" id="IPR006151">
    <property type="entry name" value="Shikm_DH/Glu-tRNA_Rdtase"/>
</dbReference>
<evidence type="ECO:0000256" key="11">
    <source>
        <dbReference type="PIRSR" id="PIRSR000445-2"/>
    </source>
</evidence>
<dbReference type="Pfam" id="PF00745">
    <property type="entry name" value="GlutR_dimer"/>
    <property type="match status" value="1"/>
</dbReference>
<evidence type="ECO:0000256" key="7">
    <source>
        <dbReference type="ARBA" id="ARBA00047464"/>
    </source>
</evidence>
<comment type="pathway">
    <text evidence="1 9 14">Porphyrin-containing compound metabolism; protoporphyrin-IX biosynthesis; 5-aminolevulinate from L-glutamyl-tRNA(Glu): step 1/2.</text>
</comment>
<dbReference type="InterPro" id="IPR015896">
    <property type="entry name" value="4pyrrol_synth_GluRdtase_dimer"/>
</dbReference>
<dbReference type="FunFam" id="3.30.460.30:FF:000001">
    <property type="entry name" value="Glutamyl-tRNA reductase"/>
    <property type="match status" value="1"/>
</dbReference>
<evidence type="ECO:0000256" key="2">
    <source>
        <dbReference type="ARBA" id="ARBA00005916"/>
    </source>
</evidence>
<evidence type="ECO:0000256" key="12">
    <source>
        <dbReference type="PIRSR" id="PIRSR000445-3"/>
    </source>
</evidence>
<dbReference type="Pfam" id="PF05201">
    <property type="entry name" value="GlutR_N"/>
    <property type="match status" value="1"/>
</dbReference>
<evidence type="ECO:0000259" key="17">
    <source>
        <dbReference type="Pfam" id="PF05201"/>
    </source>
</evidence>
<feature type="binding site" evidence="9 12">
    <location>
        <begin position="217"/>
        <end position="222"/>
    </location>
    <ligand>
        <name>NADP(+)</name>
        <dbReference type="ChEBI" id="CHEBI:58349"/>
    </ligand>
</feature>
<comment type="catalytic activity">
    <reaction evidence="7 9 14">
        <text>(S)-4-amino-5-oxopentanoate + tRNA(Glu) + NADP(+) = L-glutamyl-tRNA(Glu) + NADPH + H(+)</text>
        <dbReference type="Rhea" id="RHEA:12344"/>
        <dbReference type="Rhea" id="RHEA-COMP:9663"/>
        <dbReference type="Rhea" id="RHEA-COMP:9680"/>
        <dbReference type="ChEBI" id="CHEBI:15378"/>
        <dbReference type="ChEBI" id="CHEBI:57501"/>
        <dbReference type="ChEBI" id="CHEBI:57783"/>
        <dbReference type="ChEBI" id="CHEBI:58349"/>
        <dbReference type="ChEBI" id="CHEBI:78442"/>
        <dbReference type="ChEBI" id="CHEBI:78520"/>
        <dbReference type="EC" id="1.2.1.70"/>
    </reaction>
</comment>
<dbReference type="EC" id="1.2.1.70" evidence="3 9"/>
<keyword evidence="5 9" id="KW-0560">Oxidoreductase</keyword>
<dbReference type="AlphaFoldDB" id="J1QKZ0"/>
<dbReference type="InterPro" id="IPR036343">
    <property type="entry name" value="GluRdtase_N_sf"/>
</dbReference>
<dbReference type="HAMAP" id="MF_00087">
    <property type="entry name" value="Glu_tRNA_reductase"/>
    <property type="match status" value="1"/>
</dbReference>
<evidence type="ECO:0000259" key="15">
    <source>
        <dbReference type="Pfam" id="PF00745"/>
    </source>
</evidence>
<dbReference type="InterPro" id="IPR000343">
    <property type="entry name" value="4pyrrol_synth_GluRdtase"/>
</dbReference>
<evidence type="ECO:0000256" key="6">
    <source>
        <dbReference type="ARBA" id="ARBA00023244"/>
    </source>
</evidence>
<feature type="domain" description="Quinate/shikimate 5-dehydrogenase/glutamyl-tRNA reductase" evidence="16">
    <location>
        <begin position="200"/>
        <end position="334"/>
    </location>
</feature>
<comment type="function">
    <text evidence="9">Catalyzes the NADPH-dependent reduction of glutamyl-tRNA(Glu) to glutamate 1-semialdehyde (GSA).</text>
</comment>
<dbReference type="FunFam" id="3.40.50.720:FF:000031">
    <property type="entry name" value="Glutamyl-tRNA reductase"/>
    <property type="match status" value="1"/>
</dbReference>
<evidence type="ECO:0000313" key="18">
    <source>
        <dbReference type="EMBL" id="EJI86261.1"/>
    </source>
</evidence>
<proteinExistence type="inferred from homology"/>
<dbReference type="Pfam" id="PF01488">
    <property type="entry name" value="Shikimate_DH"/>
    <property type="match status" value="1"/>
</dbReference>
<dbReference type="PROSITE" id="PS00747">
    <property type="entry name" value="GLUTR"/>
    <property type="match status" value="1"/>
</dbReference>
<dbReference type="GO" id="GO:0008883">
    <property type="term" value="F:glutamyl-tRNA reductase activity"/>
    <property type="evidence" value="ECO:0007669"/>
    <property type="project" value="UniProtKB-UniRule"/>
</dbReference>
<keyword evidence="6 9" id="KW-0627">Porphyrin biosynthesis</keyword>
<name>J1QKZ0_9ALTE</name>
<feature type="site" description="Important for activity" evidence="9 13">
    <location>
        <position position="127"/>
    </location>
</feature>
<feature type="binding site" evidence="9 11">
    <location>
        <position position="137"/>
    </location>
    <ligand>
        <name>substrate</name>
    </ligand>
</feature>
<dbReference type="CDD" id="cd05213">
    <property type="entry name" value="NAD_bind_Glutamyl_tRNA_reduct"/>
    <property type="match status" value="1"/>
</dbReference>
<sequence>MVLYDGLSAFAFLSSGFFVQFAPYPDMIQVNTIFALGINHKTAPVALREKLAFAPEQVPDALHQLASKLEISDAVILSTCNRTELYFSGAAEQAEQVLHWLAGFHQLQLTELQQHLYLYQQQDAVNHLMRVAAGLDSLVLGEPQILGQVKQAYNQSRQAGTINPQFERLFQKTFAVAKAVRTETEIGANAVSVAFAAVSLAKQIFGKLEKVRVLLIGAGETIELVARHLTEQGATSLSVANRTYERAEALARQFNAQVLTLSQVPARLHEADIVISSTASTLPIVGKGMVEQALKQRKHKPMFLVDLAVPRDIEEQVTELEDAYLYTVDDLQTIVAENLNNRQQAAEQAGVLVQSGSAEFMQWLQLQDKADWLRDYRQRCEEVKTELLSRAQKQLAAGQEPEKVMAELANKLSNRLMHSPTRTIRHLLQSEQPESTELVKLLIDL</sequence>
<evidence type="ECO:0000256" key="14">
    <source>
        <dbReference type="RuleBase" id="RU000584"/>
    </source>
</evidence>
<dbReference type="GO" id="GO:0019353">
    <property type="term" value="P:protoporphyrinogen IX biosynthetic process from glutamate"/>
    <property type="evidence" value="ECO:0007669"/>
    <property type="project" value="TreeGrafter"/>
</dbReference>
<organism evidence="18 19">
    <name type="scientific">Alishewanella aestuarii B11</name>
    <dbReference type="NCBI Taxonomy" id="1197174"/>
    <lineage>
        <taxon>Bacteria</taxon>
        <taxon>Pseudomonadati</taxon>
        <taxon>Pseudomonadota</taxon>
        <taxon>Gammaproteobacteria</taxon>
        <taxon>Alteromonadales</taxon>
        <taxon>Alteromonadaceae</taxon>
        <taxon>Alishewanella</taxon>
    </lineage>
</organism>
<feature type="binding site" evidence="9 11">
    <location>
        <begin position="142"/>
        <end position="144"/>
    </location>
    <ligand>
        <name>substrate</name>
    </ligand>
</feature>
<dbReference type="InterPro" id="IPR018214">
    <property type="entry name" value="GluRdtase_CS"/>
</dbReference>
<evidence type="ECO:0000256" key="3">
    <source>
        <dbReference type="ARBA" id="ARBA00012970"/>
    </source>
</evidence>
<gene>
    <name evidence="9" type="primary">hemA</name>
    <name evidence="18" type="ORF">AEST_08910</name>
</gene>
<evidence type="ECO:0000259" key="16">
    <source>
        <dbReference type="Pfam" id="PF01488"/>
    </source>
</evidence>
<keyword evidence="4 9" id="KW-0521">NADP</keyword>
<dbReference type="PIRSF" id="PIRSF000445">
    <property type="entry name" value="4pyrrol_synth_GluRdtase"/>
    <property type="match status" value="1"/>
</dbReference>
<evidence type="ECO:0000256" key="1">
    <source>
        <dbReference type="ARBA" id="ARBA00005059"/>
    </source>
</evidence>
<evidence type="ECO:0000256" key="10">
    <source>
        <dbReference type="PIRSR" id="PIRSR000445-1"/>
    </source>
</evidence>
<dbReference type="PATRIC" id="fig|1197174.4.peg.875"/>
<dbReference type="PANTHER" id="PTHR43013">
    <property type="entry name" value="GLUTAMYL-TRNA REDUCTASE"/>
    <property type="match status" value="1"/>
</dbReference>
<reference evidence="18 19" key="1">
    <citation type="journal article" date="2012" name="J. Bacteriol.">
        <title>Genome Sequence of Pectin-Degrading Alishewanella aestuarii Strain B11T, Isolated from Tidal Flat Sediment.</title>
        <authorList>
            <person name="Jung J."/>
            <person name="Choi S."/>
            <person name="Chun J."/>
            <person name="Park W."/>
        </authorList>
    </citation>
    <scope>NUCLEOTIDE SEQUENCE [LARGE SCALE GENOMIC DNA]</scope>
    <source>
        <strain evidence="18 19">B11</strain>
    </source>
</reference>
<dbReference type="PANTHER" id="PTHR43013:SF1">
    <property type="entry name" value="GLUTAMYL-TRNA REDUCTASE"/>
    <property type="match status" value="1"/>
</dbReference>
<dbReference type="Gene3D" id="3.30.460.30">
    <property type="entry name" value="Glutamyl-tRNA reductase, N-terminal domain"/>
    <property type="match status" value="1"/>
</dbReference>